<sequence>MTTLDDRPAVKPCGCPEPCDHLPYARLAAANKNLGAVLDAQAEVMRVAIRAAAQEGPAAGMNVIVRYVRSVSELAEGLQFSDDMPGGDR</sequence>
<comment type="caution">
    <text evidence="1">The sequence shown here is derived from an EMBL/GenBank/DDBJ whole genome shotgun (WGS) entry which is preliminary data.</text>
</comment>
<reference evidence="1" key="1">
    <citation type="journal article" date="2014" name="Int. J. Syst. Evol. Microbiol.">
        <title>Complete genome sequence of Corynebacterium casei LMG S-19264T (=DSM 44701T), isolated from a smear-ripened cheese.</title>
        <authorList>
            <consortium name="US DOE Joint Genome Institute (JGI-PGF)"/>
            <person name="Walter F."/>
            <person name="Albersmeier A."/>
            <person name="Kalinowski J."/>
            <person name="Ruckert C."/>
        </authorList>
    </citation>
    <scope>NUCLEOTIDE SEQUENCE</scope>
    <source>
        <strain evidence="1">JCM 13064</strain>
    </source>
</reference>
<keyword evidence="2" id="KW-1185">Reference proteome</keyword>
<reference evidence="1" key="2">
    <citation type="submission" date="2020-09" db="EMBL/GenBank/DDBJ databases">
        <authorList>
            <person name="Sun Q."/>
            <person name="Ohkuma M."/>
        </authorList>
    </citation>
    <scope>NUCLEOTIDE SEQUENCE</scope>
    <source>
        <strain evidence="1">JCM 13064</strain>
    </source>
</reference>
<dbReference type="Proteomes" id="UP000645217">
    <property type="component" value="Unassembled WGS sequence"/>
</dbReference>
<evidence type="ECO:0000313" key="1">
    <source>
        <dbReference type="EMBL" id="GGK61854.1"/>
    </source>
</evidence>
<dbReference type="AlphaFoldDB" id="A0A917VC80"/>
<accession>A0A917VC80</accession>
<organism evidence="1 2">
    <name type="scientific">Sphaerisporangium melleum</name>
    <dbReference type="NCBI Taxonomy" id="321316"/>
    <lineage>
        <taxon>Bacteria</taxon>
        <taxon>Bacillati</taxon>
        <taxon>Actinomycetota</taxon>
        <taxon>Actinomycetes</taxon>
        <taxon>Streptosporangiales</taxon>
        <taxon>Streptosporangiaceae</taxon>
        <taxon>Sphaerisporangium</taxon>
    </lineage>
</organism>
<protein>
    <submittedName>
        <fullName evidence="1">Uncharacterized protein</fullName>
    </submittedName>
</protein>
<evidence type="ECO:0000313" key="2">
    <source>
        <dbReference type="Proteomes" id="UP000645217"/>
    </source>
</evidence>
<dbReference type="RefSeq" id="WP_189160926.1">
    <property type="nucleotide sequence ID" value="NZ_BMNT01000001.1"/>
</dbReference>
<gene>
    <name evidence="1" type="ORF">GCM10007964_01250</name>
</gene>
<dbReference type="EMBL" id="BMNT01000001">
    <property type="protein sequence ID" value="GGK61854.1"/>
    <property type="molecule type" value="Genomic_DNA"/>
</dbReference>
<proteinExistence type="predicted"/>
<name>A0A917VC80_9ACTN</name>